<dbReference type="EMBL" id="CCKQ01007557">
    <property type="protein sequence ID" value="CDW78944.1"/>
    <property type="molecule type" value="Genomic_DNA"/>
</dbReference>
<dbReference type="Proteomes" id="UP000039865">
    <property type="component" value="Unassembled WGS sequence"/>
</dbReference>
<organism evidence="2 3">
    <name type="scientific">Stylonychia lemnae</name>
    <name type="common">Ciliate</name>
    <dbReference type="NCBI Taxonomy" id="5949"/>
    <lineage>
        <taxon>Eukaryota</taxon>
        <taxon>Sar</taxon>
        <taxon>Alveolata</taxon>
        <taxon>Ciliophora</taxon>
        <taxon>Intramacronucleata</taxon>
        <taxon>Spirotrichea</taxon>
        <taxon>Stichotrichia</taxon>
        <taxon>Sporadotrichida</taxon>
        <taxon>Oxytrichidae</taxon>
        <taxon>Stylonychinae</taxon>
        <taxon>Stylonychia</taxon>
    </lineage>
</organism>
<keyword evidence="1" id="KW-0472">Membrane</keyword>
<feature type="transmembrane region" description="Helical" evidence="1">
    <location>
        <begin position="540"/>
        <end position="573"/>
    </location>
</feature>
<evidence type="ECO:0000313" key="2">
    <source>
        <dbReference type="EMBL" id="CDW78944.1"/>
    </source>
</evidence>
<evidence type="ECO:0000313" key="3">
    <source>
        <dbReference type="Proteomes" id="UP000039865"/>
    </source>
</evidence>
<keyword evidence="3" id="KW-1185">Reference proteome</keyword>
<name>A0A078A9T8_STYLE</name>
<feature type="transmembrane region" description="Helical" evidence="1">
    <location>
        <begin position="616"/>
        <end position="638"/>
    </location>
</feature>
<gene>
    <name evidence="2" type="primary">Contig13120.g13990</name>
    <name evidence="2" type="ORF">STYLEM_7929</name>
</gene>
<accession>A0A078A9T8</accession>
<dbReference type="InParanoid" id="A0A078A9T8"/>
<protein>
    <recommendedName>
        <fullName evidence="4">Cadherin domain-containing protein</fullName>
    </recommendedName>
</protein>
<keyword evidence="1" id="KW-1133">Transmembrane helix</keyword>
<evidence type="ECO:0008006" key="4">
    <source>
        <dbReference type="Google" id="ProtNLM"/>
    </source>
</evidence>
<reference evidence="2 3" key="1">
    <citation type="submission" date="2014-06" db="EMBL/GenBank/DDBJ databases">
        <authorList>
            <person name="Swart Estienne"/>
        </authorList>
    </citation>
    <scope>NUCLEOTIDE SEQUENCE [LARGE SCALE GENOMIC DNA]</scope>
    <source>
        <strain evidence="2 3">130c</strain>
    </source>
</reference>
<feature type="transmembrane region" description="Helical" evidence="1">
    <location>
        <begin position="505"/>
        <end position="528"/>
    </location>
</feature>
<keyword evidence="1" id="KW-0812">Transmembrane</keyword>
<evidence type="ECO:0000256" key="1">
    <source>
        <dbReference type="SAM" id="Phobius"/>
    </source>
</evidence>
<feature type="transmembrane region" description="Helical" evidence="1">
    <location>
        <begin position="463"/>
        <end position="485"/>
    </location>
</feature>
<sequence length="902" mass="104892">MKAPQGPSCITQPEQTSTLTANIQTLFLLGKFYSESFLIVFEATENLDFQKHQHTFTQSSLKSLNEQTLPTQCDSYQNIGIINYNQLQNQIYTIGYPQREFIFDQFTYSVACKEALQFQYTASLTDLNPLPSYVQFQTLAAGGGKFLVQSTDPNTVGTYRIKLTGNLNNLYQNSYEFDLIFSNPIELNIPPYFESDLSKTLIIEAGSQLHYDLPTIKDKNIEDYVILSLRLQLKDETPRFLQYSKKRLTLRPEFLDIGEHKIILVLQDDNILGSLKSEYLMTLKVKRTQEYRKNPIDGEKQNEDTEHQQNNNYNGFYNLTENLVKVNSNNREPTLTIDVGGDLDLKGINSTNIEKYLEIKERDETTRNLKSWNFIELKNGTIKILLDYYDDSKVSIFQDPDFLEVKFKVSKNLSFSKSVQLQVLDQDDDGLAQINKVVSLMITSLLYSGIASSILFGYESSNFIYLIGSEFVLIFLYILLLFLYLVVHQTKTKFGIKISDYLKSILFFNVFTRYFIECCLEAGFSIILNKIYFDNQQQRLIFILTVFMLENYLAAQIQIFMIINLIYLIYLISTKPIIGTLDVEVFNEITTLILNYLMLIYSDFIQDSNTKHQFSYVFIGIFLANILINIIIIIFEIFQQLRIRLCYKRKRLAISININNFNTNDPLNQDQITIGNIIASTKKRQIDLTIINEENEHYQVTVEDLEKAEVDISFSNSNQNQNISKKEAQHIDEQQFKQRVQPRGHRRSMNDLFEYGKDGQIQQNIIQSSRLLLGYRNEALSSLDNYTRPVFSQLHYHQEQNNNFSQSHQYQPNLANDLYRAKNMNNYFEDTQSQQDNNFLSINPSQINDQKPKYHHRYNSSMEIRGQDSHNISVYSDAQDSARGLIQNNHQKNSSSSTLYYK</sequence>
<proteinExistence type="predicted"/>
<feature type="transmembrane region" description="Helical" evidence="1">
    <location>
        <begin position="437"/>
        <end position="456"/>
    </location>
</feature>
<feature type="transmembrane region" description="Helical" evidence="1">
    <location>
        <begin position="585"/>
        <end position="604"/>
    </location>
</feature>
<dbReference type="AlphaFoldDB" id="A0A078A9T8"/>